<comment type="caution">
    <text evidence="1">The sequence shown here is derived from an EMBL/GenBank/DDBJ whole genome shotgun (WGS) entry which is preliminary data.</text>
</comment>
<keyword evidence="2" id="KW-1185">Reference proteome</keyword>
<dbReference type="AlphaFoldDB" id="A0A2A5JSD0"/>
<dbReference type="PIRSF" id="PIRSF034110">
    <property type="entry name" value="DUF1203"/>
    <property type="match status" value="1"/>
</dbReference>
<evidence type="ECO:0008006" key="3">
    <source>
        <dbReference type="Google" id="ProtNLM"/>
    </source>
</evidence>
<reference evidence="2" key="1">
    <citation type="journal article" date="2019" name="Genome Announc.">
        <title>Draft Genome Sequence of Pseudoalteromonas piscicida Strain 36Y ROTHPW, an Hypersaline Seawater Isolate from the South Coast of Sonora, Mexico.</title>
        <authorList>
            <person name="Sanchez-Diaz R."/>
            <person name="Molina-Garza Z.J."/>
            <person name="Cruz-Suarez L.E."/>
            <person name="Selvin J."/>
            <person name="Kiran G.S."/>
            <person name="Ibarra-Gamez J.C."/>
            <person name="Gomez-Gil B."/>
            <person name="Galaviz-Silva L."/>
        </authorList>
    </citation>
    <scope>NUCLEOTIDE SEQUENCE [LARGE SCALE GENOMIC DNA]</scope>
    <source>
        <strain evidence="2">36Y_RITHPW</strain>
    </source>
</reference>
<proteinExistence type="predicted"/>
<dbReference type="RefSeq" id="WP_099641472.1">
    <property type="nucleotide sequence ID" value="NZ_NKHF01000033.1"/>
</dbReference>
<dbReference type="EMBL" id="NKHF01000033">
    <property type="protein sequence ID" value="PCK32374.1"/>
    <property type="molecule type" value="Genomic_DNA"/>
</dbReference>
<name>A0A2A5JSD0_PSEO7</name>
<dbReference type="Proteomes" id="UP000228621">
    <property type="component" value="Unassembled WGS sequence"/>
</dbReference>
<gene>
    <name evidence="1" type="ORF">CEX98_07450</name>
</gene>
<dbReference type="OrthoDB" id="5953307at2"/>
<dbReference type="InterPro" id="IPR009593">
    <property type="entry name" value="DUF1203"/>
</dbReference>
<evidence type="ECO:0000313" key="1">
    <source>
        <dbReference type="EMBL" id="PCK32374.1"/>
    </source>
</evidence>
<sequence>MTTQFQINAIDYKQFKHLFSLSDEELAALHAKKLVVDAKPGYPCRVSLQEAEIGEVVLLLHYQHHTTLSPYRSSGPIFVRENAVLAEPKVNEVPEILQTRSLSIRAYDSLGVMIEAQIVKGMEIRDCLHTIFDDHKIEYVHIHNANPGCFNCIASRV</sequence>
<organism evidence="1 2">
    <name type="scientific">Pseudoalteromonas piscicida</name>
    <dbReference type="NCBI Taxonomy" id="43662"/>
    <lineage>
        <taxon>Bacteria</taxon>
        <taxon>Pseudomonadati</taxon>
        <taxon>Pseudomonadota</taxon>
        <taxon>Gammaproteobacteria</taxon>
        <taxon>Alteromonadales</taxon>
        <taxon>Pseudoalteromonadaceae</taxon>
        <taxon>Pseudoalteromonas</taxon>
    </lineage>
</organism>
<protein>
    <recommendedName>
        <fullName evidence="3">DUF1203 domain-containing protein</fullName>
    </recommendedName>
</protein>
<dbReference type="Pfam" id="PF06718">
    <property type="entry name" value="DUF1203"/>
    <property type="match status" value="1"/>
</dbReference>
<evidence type="ECO:0000313" key="2">
    <source>
        <dbReference type="Proteomes" id="UP000228621"/>
    </source>
</evidence>
<accession>A0A2A5JSD0</accession>